<feature type="non-terminal residue" evidence="2">
    <location>
        <position position="1"/>
    </location>
</feature>
<comment type="caution">
    <text evidence="2">The sequence shown here is derived from an EMBL/GenBank/DDBJ whole genome shotgun (WGS) entry which is preliminary data.</text>
</comment>
<evidence type="ECO:0000313" key="2">
    <source>
        <dbReference type="EMBL" id="GAH11687.1"/>
    </source>
</evidence>
<feature type="non-terminal residue" evidence="2">
    <location>
        <position position="125"/>
    </location>
</feature>
<accession>X1CV42</accession>
<protein>
    <submittedName>
        <fullName evidence="2">Uncharacterized protein</fullName>
    </submittedName>
</protein>
<evidence type="ECO:0000256" key="1">
    <source>
        <dbReference type="SAM" id="MobiDB-lite"/>
    </source>
</evidence>
<feature type="compositionally biased region" description="Gly residues" evidence="1">
    <location>
        <begin position="108"/>
        <end position="125"/>
    </location>
</feature>
<name>X1CV42_9ZZZZ</name>
<organism evidence="2">
    <name type="scientific">marine sediment metagenome</name>
    <dbReference type="NCBI Taxonomy" id="412755"/>
    <lineage>
        <taxon>unclassified sequences</taxon>
        <taxon>metagenomes</taxon>
        <taxon>ecological metagenomes</taxon>
    </lineage>
</organism>
<sequence length="125" mass="13039">SLFAPNGQQAIVGLYPTNVLPTLLTTSPDERSLIVNNTLQQAVIYVNGTFKQASFEDTDDIPEGTNKFATSADLAAITANTAKVSFPEAPSDSKQYARKDAAWEEVVSGGGPPSGSAGGDLNGTY</sequence>
<reference evidence="2" key="1">
    <citation type="journal article" date="2014" name="Front. Microbiol.">
        <title>High frequency of phylogenetically diverse reductive dehalogenase-homologous genes in deep subseafloor sedimentary metagenomes.</title>
        <authorList>
            <person name="Kawai M."/>
            <person name="Futagami T."/>
            <person name="Toyoda A."/>
            <person name="Takaki Y."/>
            <person name="Nishi S."/>
            <person name="Hori S."/>
            <person name="Arai W."/>
            <person name="Tsubouchi T."/>
            <person name="Morono Y."/>
            <person name="Uchiyama I."/>
            <person name="Ito T."/>
            <person name="Fujiyama A."/>
            <person name="Inagaki F."/>
            <person name="Takami H."/>
        </authorList>
    </citation>
    <scope>NUCLEOTIDE SEQUENCE</scope>
    <source>
        <strain evidence="2">Expedition CK06-06</strain>
    </source>
</reference>
<dbReference type="AlphaFoldDB" id="X1CV42"/>
<dbReference type="EMBL" id="BART01039205">
    <property type="protein sequence ID" value="GAH11687.1"/>
    <property type="molecule type" value="Genomic_DNA"/>
</dbReference>
<proteinExistence type="predicted"/>
<feature type="region of interest" description="Disordered" evidence="1">
    <location>
        <begin position="87"/>
        <end position="125"/>
    </location>
</feature>
<dbReference type="Gene3D" id="1.20.5.320">
    <property type="entry name" value="6-Phosphogluconate Dehydrogenase, domain 3"/>
    <property type="match status" value="1"/>
</dbReference>
<gene>
    <name evidence="2" type="ORF">S01H4_64571</name>
</gene>